<protein>
    <submittedName>
        <fullName evidence="2">BnaCnng61240D protein</fullName>
    </submittedName>
</protein>
<keyword evidence="3" id="KW-1185">Reference proteome</keyword>
<organism evidence="2 3">
    <name type="scientific">Brassica napus</name>
    <name type="common">Rape</name>
    <dbReference type="NCBI Taxonomy" id="3708"/>
    <lineage>
        <taxon>Eukaryota</taxon>
        <taxon>Viridiplantae</taxon>
        <taxon>Streptophyta</taxon>
        <taxon>Embryophyta</taxon>
        <taxon>Tracheophyta</taxon>
        <taxon>Spermatophyta</taxon>
        <taxon>Magnoliopsida</taxon>
        <taxon>eudicotyledons</taxon>
        <taxon>Gunneridae</taxon>
        <taxon>Pentapetalae</taxon>
        <taxon>rosids</taxon>
        <taxon>malvids</taxon>
        <taxon>Brassicales</taxon>
        <taxon>Brassicaceae</taxon>
        <taxon>Brassiceae</taxon>
        <taxon>Brassica</taxon>
    </lineage>
</organism>
<dbReference type="PaxDb" id="3708-A0A078JTK8"/>
<evidence type="ECO:0000313" key="2">
    <source>
        <dbReference type="EMBL" id="CDY68976.1"/>
    </source>
</evidence>
<evidence type="ECO:0000259" key="1">
    <source>
        <dbReference type="Pfam" id="PF00646"/>
    </source>
</evidence>
<dbReference type="Pfam" id="PF00646">
    <property type="entry name" value="F-box"/>
    <property type="match status" value="1"/>
</dbReference>
<proteinExistence type="predicted"/>
<dbReference type="InterPro" id="IPR001810">
    <property type="entry name" value="F-box_dom"/>
</dbReference>
<evidence type="ECO:0000313" key="3">
    <source>
        <dbReference type="Proteomes" id="UP000028999"/>
    </source>
</evidence>
<reference evidence="2 3" key="1">
    <citation type="journal article" date="2014" name="Science">
        <title>Plant genetics. Early allopolyploid evolution in the post-Neolithic Brassica napus oilseed genome.</title>
        <authorList>
            <person name="Chalhoub B."/>
            <person name="Denoeud F."/>
            <person name="Liu S."/>
            <person name="Parkin I.A."/>
            <person name="Tang H."/>
            <person name="Wang X."/>
            <person name="Chiquet J."/>
            <person name="Belcram H."/>
            <person name="Tong C."/>
            <person name="Samans B."/>
            <person name="Correa M."/>
            <person name="Da Silva C."/>
            <person name="Just J."/>
            <person name="Falentin C."/>
            <person name="Koh C.S."/>
            <person name="Le Clainche I."/>
            <person name="Bernard M."/>
            <person name="Bento P."/>
            <person name="Noel B."/>
            <person name="Labadie K."/>
            <person name="Alberti A."/>
            <person name="Charles M."/>
            <person name="Arnaud D."/>
            <person name="Guo H."/>
            <person name="Daviaud C."/>
            <person name="Alamery S."/>
            <person name="Jabbari K."/>
            <person name="Zhao M."/>
            <person name="Edger P.P."/>
            <person name="Chelaifa H."/>
            <person name="Tack D."/>
            <person name="Lassalle G."/>
            <person name="Mestiri I."/>
            <person name="Schnel N."/>
            <person name="Le Paslier M.C."/>
            <person name="Fan G."/>
            <person name="Renault V."/>
            <person name="Bayer P.E."/>
            <person name="Golicz A.A."/>
            <person name="Manoli S."/>
            <person name="Lee T.H."/>
            <person name="Thi V.H."/>
            <person name="Chalabi S."/>
            <person name="Hu Q."/>
            <person name="Fan C."/>
            <person name="Tollenaere R."/>
            <person name="Lu Y."/>
            <person name="Battail C."/>
            <person name="Shen J."/>
            <person name="Sidebottom C.H."/>
            <person name="Wang X."/>
            <person name="Canaguier A."/>
            <person name="Chauveau A."/>
            <person name="Berard A."/>
            <person name="Deniot G."/>
            <person name="Guan M."/>
            <person name="Liu Z."/>
            <person name="Sun F."/>
            <person name="Lim Y.P."/>
            <person name="Lyons E."/>
            <person name="Town C.D."/>
            <person name="Bancroft I."/>
            <person name="Wang X."/>
            <person name="Meng J."/>
            <person name="Ma J."/>
            <person name="Pires J.C."/>
            <person name="King G.J."/>
            <person name="Brunel D."/>
            <person name="Delourme R."/>
            <person name="Renard M."/>
            <person name="Aury J.M."/>
            <person name="Adams K.L."/>
            <person name="Batley J."/>
            <person name="Snowdon R.J."/>
            <person name="Tost J."/>
            <person name="Edwards D."/>
            <person name="Zhou Y."/>
            <person name="Hua W."/>
            <person name="Sharpe A.G."/>
            <person name="Paterson A.H."/>
            <person name="Guan C."/>
            <person name="Wincker P."/>
        </authorList>
    </citation>
    <scope>NUCLEOTIDE SEQUENCE [LARGE SCALE GENOMIC DNA]</scope>
    <source>
        <strain evidence="3">cv. Darmor-bzh</strain>
    </source>
</reference>
<dbReference type="EMBL" id="LK038380">
    <property type="protein sequence ID" value="CDY68976.1"/>
    <property type="molecule type" value="Genomic_DNA"/>
</dbReference>
<accession>A0A078JTK8</accession>
<dbReference type="AlphaFoldDB" id="A0A078JTK8"/>
<dbReference type="Gramene" id="CDY68976">
    <property type="protein sequence ID" value="CDY68976"/>
    <property type="gene ID" value="GSBRNA2T00081949001"/>
</dbReference>
<dbReference type="SUPFAM" id="SSF81383">
    <property type="entry name" value="F-box domain"/>
    <property type="match status" value="1"/>
</dbReference>
<gene>
    <name evidence="2" type="primary">BnaCnng61240D</name>
    <name evidence="2" type="ORF">GSBRNA2T00081949001</name>
</gene>
<sequence length="44" mass="5056">MDRMSLLPDDLIFKILSFVPSKVSVSTRLLSKRCVFTLETRPKS</sequence>
<dbReference type="InterPro" id="IPR036047">
    <property type="entry name" value="F-box-like_dom_sf"/>
</dbReference>
<name>A0A078JTK8_BRANA</name>
<feature type="domain" description="F-box" evidence="1">
    <location>
        <begin position="5"/>
        <end position="34"/>
    </location>
</feature>
<dbReference type="Proteomes" id="UP000028999">
    <property type="component" value="Unassembled WGS sequence"/>
</dbReference>